<dbReference type="STRING" id="1685382.AVJ23_14675"/>
<dbReference type="Proteomes" id="UP000054396">
    <property type="component" value="Unassembled WGS sequence"/>
</dbReference>
<keyword evidence="1" id="KW-0812">Transmembrane</keyword>
<gene>
    <name evidence="2" type="ORF">AVJ23_14675</name>
</gene>
<proteinExistence type="predicted"/>
<dbReference type="EMBL" id="LPXO01000009">
    <property type="protein sequence ID" value="KUF09987.1"/>
    <property type="molecule type" value="Genomic_DNA"/>
</dbReference>
<evidence type="ECO:0000313" key="2">
    <source>
        <dbReference type="EMBL" id="KUF09987.1"/>
    </source>
</evidence>
<name>A0A0W7WH85_9RHOB</name>
<comment type="caution">
    <text evidence="2">The sequence shown here is derived from an EMBL/GenBank/DDBJ whole genome shotgun (WGS) entry which is preliminary data.</text>
</comment>
<dbReference type="AlphaFoldDB" id="A0A0W7WH85"/>
<reference evidence="2 3" key="1">
    <citation type="submission" date="2015-12" db="EMBL/GenBank/DDBJ databases">
        <authorList>
            <person name="Shamseldin A."/>
            <person name="Moawad H."/>
            <person name="Abd El-Rahim W.M."/>
            <person name="Sadowsky M.J."/>
        </authorList>
    </citation>
    <scope>NUCLEOTIDE SEQUENCE [LARGE SCALE GENOMIC DNA]</scope>
    <source>
        <strain evidence="2 3">SJ5A-1</strain>
    </source>
</reference>
<accession>A0A0W7WH85</accession>
<feature type="transmembrane region" description="Helical" evidence="1">
    <location>
        <begin position="34"/>
        <end position="53"/>
    </location>
</feature>
<protein>
    <submittedName>
        <fullName evidence="2">Uncharacterized protein</fullName>
    </submittedName>
</protein>
<keyword evidence="1" id="KW-0472">Membrane</keyword>
<evidence type="ECO:0000313" key="3">
    <source>
        <dbReference type="Proteomes" id="UP000054396"/>
    </source>
</evidence>
<sequence>MAAAPRGSVSEAILESKASCHACRQGWRKKRRGGGVKGFAVEFMAMVALGAIGDELTLA</sequence>
<keyword evidence="1" id="KW-1133">Transmembrane helix</keyword>
<keyword evidence="3" id="KW-1185">Reference proteome</keyword>
<evidence type="ECO:0000256" key="1">
    <source>
        <dbReference type="SAM" id="Phobius"/>
    </source>
</evidence>
<organism evidence="2 3">
    <name type="scientific">Pseudoponticoccus marisrubri</name>
    <dbReference type="NCBI Taxonomy" id="1685382"/>
    <lineage>
        <taxon>Bacteria</taxon>
        <taxon>Pseudomonadati</taxon>
        <taxon>Pseudomonadota</taxon>
        <taxon>Alphaproteobacteria</taxon>
        <taxon>Rhodobacterales</taxon>
        <taxon>Roseobacteraceae</taxon>
        <taxon>Pseudoponticoccus</taxon>
    </lineage>
</organism>